<dbReference type="PANTHER" id="PTHR43546:SF3">
    <property type="entry name" value="UPF0173 METAL-DEPENDENT HYDROLASE MJ1163"/>
    <property type="match status" value="1"/>
</dbReference>
<dbReference type="InterPro" id="IPR036866">
    <property type="entry name" value="RibonucZ/Hydroxyglut_hydro"/>
</dbReference>
<dbReference type="Gene3D" id="3.60.15.10">
    <property type="entry name" value="Ribonuclease Z/Hydroxyacylglutathione hydrolase-like"/>
    <property type="match status" value="1"/>
</dbReference>
<comment type="caution">
    <text evidence="2">The sequence shown here is derived from an EMBL/GenBank/DDBJ whole genome shotgun (WGS) entry which is preliminary data.</text>
</comment>
<dbReference type="SMART" id="SM00849">
    <property type="entry name" value="Lactamase_B"/>
    <property type="match status" value="1"/>
</dbReference>
<keyword evidence="2" id="KW-0378">Hydrolase</keyword>
<sequence length="213" mass="22824">MQITHFGHACVLLDTGAARLLIDPGLFSTGFEDLTGLNAIMITHQHFDHLDADRLDPLLRANPDARLIVDAGSAEKVADREHEVTRPGDTLQVAGARVDVLGGDHAVIHPDVPMIPNNGYLVDGTHLHPGDAYVPAPQPGLQVLFVPAGAPWLKIGEVVDYLRAVAPRTAVPIHEAVLSKAGQKVHYGLLEQLAPEGTAFRVLDREPPAPTTL</sequence>
<evidence type="ECO:0000313" key="2">
    <source>
        <dbReference type="EMBL" id="NMH90690.1"/>
    </source>
</evidence>
<reference evidence="2 3" key="1">
    <citation type="submission" date="2020-04" db="EMBL/GenBank/DDBJ databases">
        <authorList>
            <person name="Klaysubun C."/>
            <person name="Duangmal K."/>
            <person name="Lipun K."/>
        </authorList>
    </citation>
    <scope>NUCLEOTIDE SEQUENCE [LARGE SCALE GENOMIC DNA]</scope>
    <source>
        <strain evidence="2 3">DSM 45300</strain>
    </source>
</reference>
<dbReference type="SUPFAM" id="SSF56281">
    <property type="entry name" value="Metallo-hydrolase/oxidoreductase"/>
    <property type="match status" value="1"/>
</dbReference>
<dbReference type="InterPro" id="IPR050114">
    <property type="entry name" value="UPF0173_UPF0282_UlaG_hydrolase"/>
</dbReference>
<dbReference type="Pfam" id="PF13483">
    <property type="entry name" value="Lactamase_B_3"/>
    <property type="match status" value="1"/>
</dbReference>
<organism evidence="2 3">
    <name type="scientific">Pseudonocardia bannensis</name>
    <dbReference type="NCBI Taxonomy" id="630973"/>
    <lineage>
        <taxon>Bacteria</taxon>
        <taxon>Bacillati</taxon>
        <taxon>Actinomycetota</taxon>
        <taxon>Actinomycetes</taxon>
        <taxon>Pseudonocardiales</taxon>
        <taxon>Pseudonocardiaceae</taxon>
        <taxon>Pseudonocardia</taxon>
    </lineage>
</organism>
<proteinExistence type="predicted"/>
<dbReference type="GO" id="GO:0016787">
    <property type="term" value="F:hydrolase activity"/>
    <property type="evidence" value="ECO:0007669"/>
    <property type="project" value="UniProtKB-KW"/>
</dbReference>
<dbReference type="AlphaFoldDB" id="A0A848DDK9"/>
<gene>
    <name evidence="2" type="ORF">HF519_03655</name>
</gene>
<feature type="domain" description="Metallo-beta-lactamase" evidence="1">
    <location>
        <begin position="7"/>
        <end position="174"/>
    </location>
</feature>
<keyword evidence="3" id="KW-1185">Reference proteome</keyword>
<evidence type="ECO:0000259" key="1">
    <source>
        <dbReference type="SMART" id="SM00849"/>
    </source>
</evidence>
<evidence type="ECO:0000313" key="3">
    <source>
        <dbReference type="Proteomes" id="UP000586918"/>
    </source>
</evidence>
<protein>
    <submittedName>
        <fullName evidence="2">MBL fold metallo-hydrolase</fullName>
    </submittedName>
</protein>
<dbReference type="EMBL" id="JAAXKZ010000007">
    <property type="protein sequence ID" value="NMH90690.1"/>
    <property type="molecule type" value="Genomic_DNA"/>
</dbReference>
<dbReference type="RefSeq" id="WP_169410181.1">
    <property type="nucleotide sequence ID" value="NZ_JAAXKZ010000007.1"/>
</dbReference>
<accession>A0A848DDK9</accession>
<dbReference type="Proteomes" id="UP000586918">
    <property type="component" value="Unassembled WGS sequence"/>
</dbReference>
<dbReference type="PANTHER" id="PTHR43546">
    <property type="entry name" value="UPF0173 METAL-DEPENDENT HYDROLASE MJ1163-RELATED"/>
    <property type="match status" value="1"/>
</dbReference>
<name>A0A848DDK9_9PSEU</name>
<dbReference type="InterPro" id="IPR001279">
    <property type="entry name" value="Metallo-B-lactamas"/>
</dbReference>